<protein>
    <recommendedName>
        <fullName evidence="1">Endonuclease/exonuclease/phosphatase domain-containing protein</fullName>
    </recommendedName>
</protein>
<evidence type="ECO:0000313" key="2">
    <source>
        <dbReference type="EMBL" id="NNU34746.1"/>
    </source>
</evidence>
<keyword evidence="3" id="KW-1185">Reference proteome</keyword>
<dbReference type="Proteomes" id="UP000566071">
    <property type="component" value="Unassembled WGS sequence"/>
</dbReference>
<reference evidence="2 3" key="1">
    <citation type="submission" date="2020-05" db="EMBL/GenBank/DDBJ databases">
        <authorList>
            <person name="Khan S.A."/>
            <person name="Jeon C.O."/>
            <person name="Chun B.H."/>
        </authorList>
    </citation>
    <scope>NUCLEOTIDE SEQUENCE [LARGE SCALE GENOMIC DNA]</scope>
    <source>
        <strain evidence="2 3">S1162</strain>
    </source>
</reference>
<gene>
    <name evidence="2" type="ORF">HK413_13025</name>
</gene>
<proteinExistence type="predicted"/>
<name>A0ABX1W513_9SPHI</name>
<sequence length="95" mass="10732">MALIRAHAKQCPYPYIISGDFNDTPSSYAVNQMSKGLKNTFVEKGFGPGRTYNGDFPNYQIDYIMVSPQFNVASYTIVEKKLSDHYPVIADLMLK</sequence>
<accession>A0ABX1W513</accession>
<feature type="domain" description="Endonuclease/exonuclease/phosphatase" evidence="1">
    <location>
        <begin position="5"/>
        <end position="85"/>
    </location>
</feature>
<dbReference type="InterPro" id="IPR005135">
    <property type="entry name" value="Endo/exonuclease/phosphatase"/>
</dbReference>
<comment type="caution">
    <text evidence="2">The sequence shown here is derived from an EMBL/GenBank/DDBJ whole genome shotgun (WGS) entry which is preliminary data.</text>
</comment>
<dbReference type="Pfam" id="PF03372">
    <property type="entry name" value="Exo_endo_phos"/>
    <property type="match status" value="1"/>
</dbReference>
<organism evidence="2 3">
    <name type="scientific">Mucilaginibacter humi</name>
    <dbReference type="NCBI Taxonomy" id="2732510"/>
    <lineage>
        <taxon>Bacteria</taxon>
        <taxon>Pseudomonadati</taxon>
        <taxon>Bacteroidota</taxon>
        <taxon>Sphingobacteriia</taxon>
        <taxon>Sphingobacteriales</taxon>
        <taxon>Sphingobacteriaceae</taxon>
        <taxon>Mucilaginibacter</taxon>
    </lineage>
</organism>
<dbReference type="InterPro" id="IPR036691">
    <property type="entry name" value="Endo/exonu/phosph_ase_sf"/>
</dbReference>
<evidence type="ECO:0000259" key="1">
    <source>
        <dbReference type="Pfam" id="PF03372"/>
    </source>
</evidence>
<dbReference type="RefSeq" id="WP_175270417.1">
    <property type="nucleotide sequence ID" value="NZ_JABFCR010000066.1"/>
</dbReference>
<dbReference type="Gene3D" id="3.60.10.10">
    <property type="entry name" value="Endonuclease/exonuclease/phosphatase"/>
    <property type="match status" value="1"/>
</dbReference>
<evidence type="ECO:0000313" key="3">
    <source>
        <dbReference type="Proteomes" id="UP000566071"/>
    </source>
</evidence>
<dbReference type="EMBL" id="JABFCR010000066">
    <property type="protein sequence ID" value="NNU34746.1"/>
    <property type="molecule type" value="Genomic_DNA"/>
</dbReference>
<dbReference type="SUPFAM" id="SSF56219">
    <property type="entry name" value="DNase I-like"/>
    <property type="match status" value="1"/>
</dbReference>